<dbReference type="InterPro" id="IPR013784">
    <property type="entry name" value="Carb-bd-like_fold"/>
</dbReference>
<evidence type="ECO:0000313" key="4">
    <source>
        <dbReference type="Proteomes" id="UP000249547"/>
    </source>
</evidence>
<comment type="caution">
    <text evidence="3">The sequence shown here is derived from an EMBL/GenBank/DDBJ whole genome shotgun (WGS) entry which is preliminary data.</text>
</comment>
<feature type="chain" id="PRO_5016315220" evidence="1">
    <location>
        <begin position="25"/>
        <end position="298"/>
    </location>
</feature>
<dbReference type="GO" id="GO:0030246">
    <property type="term" value="F:carbohydrate binding"/>
    <property type="evidence" value="ECO:0007669"/>
    <property type="project" value="InterPro"/>
</dbReference>
<sequence length="298" mass="33572">MKNMFRKFGLPVLAVGLLSVVFYACSKDNSVGGRDETIPANKQKISIYLTDDPGLFDKVNVDIKAVEVLVDTCMKDNGDNDRWGNDDRCGWDDGRREDECKVWDTLAIRPGVYDLLTLRNGVDTLFANGPAHKGYIIKIRITIGNNNSLVKNDVTYPVKTITGQSKLIVKVRHSEWEEYTTDQMRLWLDFDVKRSIVEVKRGTFVLKPYILVWTMKQTGSLSGKVSPRDAYSILSVYNGNDTMYALPGWDGYYKVRGLRAGDYNIFVNPSNGYNDTTLTGIKVEAGKETKVPTITLKK</sequence>
<dbReference type="Pfam" id="PF14321">
    <property type="entry name" value="DUF4382"/>
    <property type="match status" value="1"/>
</dbReference>
<proteinExistence type="predicted"/>
<dbReference type="RefSeq" id="WP_111597938.1">
    <property type="nucleotide sequence ID" value="NZ_QLLL01000004.1"/>
</dbReference>
<evidence type="ECO:0000256" key="1">
    <source>
        <dbReference type="SAM" id="SignalP"/>
    </source>
</evidence>
<dbReference type="Proteomes" id="UP000249547">
    <property type="component" value="Unassembled WGS sequence"/>
</dbReference>
<dbReference type="InterPro" id="IPR025491">
    <property type="entry name" value="DUF4382"/>
</dbReference>
<dbReference type="PROSITE" id="PS51257">
    <property type="entry name" value="PROKAR_LIPOPROTEIN"/>
    <property type="match status" value="1"/>
</dbReference>
<gene>
    <name evidence="3" type="ORF">LX64_02498</name>
</gene>
<feature type="domain" description="DUF4382" evidence="2">
    <location>
        <begin position="44"/>
        <end position="208"/>
    </location>
</feature>
<reference evidence="3 4" key="1">
    <citation type="submission" date="2018-06" db="EMBL/GenBank/DDBJ databases">
        <title>Genomic Encyclopedia of Archaeal and Bacterial Type Strains, Phase II (KMG-II): from individual species to whole genera.</title>
        <authorList>
            <person name="Goeker M."/>
        </authorList>
    </citation>
    <scope>NUCLEOTIDE SEQUENCE [LARGE SCALE GENOMIC DNA]</scope>
    <source>
        <strain evidence="3 4">DSM 23857</strain>
    </source>
</reference>
<dbReference type="EMBL" id="QLLL01000004">
    <property type="protein sequence ID" value="RAJ05341.1"/>
    <property type="molecule type" value="Genomic_DNA"/>
</dbReference>
<dbReference type="OrthoDB" id="2111471at2"/>
<name>A0A327QM55_9BACT</name>
<evidence type="ECO:0000259" key="2">
    <source>
        <dbReference type="Pfam" id="PF14321"/>
    </source>
</evidence>
<evidence type="ECO:0000313" key="3">
    <source>
        <dbReference type="EMBL" id="RAJ05341.1"/>
    </source>
</evidence>
<dbReference type="AlphaFoldDB" id="A0A327QM55"/>
<dbReference type="Gene3D" id="2.60.40.1120">
    <property type="entry name" value="Carboxypeptidase-like, regulatory domain"/>
    <property type="match status" value="1"/>
</dbReference>
<organism evidence="3 4">
    <name type="scientific">Chitinophaga skermanii</name>
    <dbReference type="NCBI Taxonomy" id="331697"/>
    <lineage>
        <taxon>Bacteria</taxon>
        <taxon>Pseudomonadati</taxon>
        <taxon>Bacteroidota</taxon>
        <taxon>Chitinophagia</taxon>
        <taxon>Chitinophagales</taxon>
        <taxon>Chitinophagaceae</taxon>
        <taxon>Chitinophaga</taxon>
    </lineage>
</organism>
<keyword evidence="4" id="KW-1185">Reference proteome</keyword>
<keyword evidence="1" id="KW-0732">Signal</keyword>
<dbReference type="SUPFAM" id="SSF49452">
    <property type="entry name" value="Starch-binding domain-like"/>
    <property type="match status" value="1"/>
</dbReference>
<protein>
    <submittedName>
        <fullName evidence="3">Uncharacterized protein DUF4382</fullName>
    </submittedName>
</protein>
<feature type="signal peptide" evidence="1">
    <location>
        <begin position="1"/>
        <end position="24"/>
    </location>
</feature>
<accession>A0A327QM55</accession>